<evidence type="ECO:0000313" key="2">
    <source>
        <dbReference type="Proteomes" id="UP000653472"/>
    </source>
</evidence>
<dbReference type="RefSeq" id="WP_168148886.1">
    <property type="nucleotide sequence ID" value="NZ_JAAVXB010000008.1"/>
</dbReference>
<evidence type="ECO:0000313" key="1">
    <source>
        <dbReference type="EMBL" id="NKF23570.1"/>
    </source>
</evidence>
<proteinExistence type="predicted"/>
<dbReference type="Proteomes" id="UP000653472">
    <property type="component" value="Unassembled WGS sequence"/>
</dbReference>
<protein>
    <submittedName>
        <fullName evidence="1">Peptidase M19</fullName>
    </submittedName>
</protein>
<dbReference type="InterPro" id="IPR032466">
    <property type="entry name" value="Metal_Hydrolase"/>
</dbReference>
<dbReference type="AlphaFoldDB" id="A0A970B7E4"/>
<dbReference type="PANTHER" id="PTHR10443:SF12">
    <property type="entry name" value="DIPEPTIDASE"/>
    <property type="match status" value="1"/>
</dbReference>
<dbReference type="PROSITE" id="PS51365">
    <property type="entry name" value="RENAL_DIPEPTIDASE_2"/>
    <property type="match status" value="1"/>
</dbReference>
<dbReference type="EMBL" id="JAAVXB010000008">
    <property type="protein sequence ID" value="NKF23570.1"/>
    <property type="molecule type" value="Genomic_DNA"/>
</dbReference>
<keyword evidence="2" id="KW-1185">Reference proteome</keyword>
<dbReference type="GO" id="GO:0070573">
    <property type="term" value="F:metallodipeptidase activity"/>
    <property type="evidence" value="ECO:0007669"/>
    <property type="project" value="InterPro"/>
</dbReference>
<dbReference type="SUPFAM" id="SSF51556">
    <property type="entry name" value="Metallo-dependent hydrolases"/>
    <property type="match status" value="1"/>
</dbReference>
<comment type="caution">
    <text evidence="1">The sequence shown here is derived from an EMBL/GenBank/DDBJ whole genome shotgun (WGS) entry which is preliminary data.</text>
</comment>
<dbReference type="PANTHER" id="PTHR10443">
    <property type="entry name" value="MICROSOMAL DIPEPTIDASE"/>
    <property type="match status" value="1"/>
</dbReference>
<dbReference type="Gene3D" id="3.20.20.140">
    <property type="entry name" value="Metal-dependent hydrolases"/>
    <property type="match status" value="1"/>
</dbReference>
<accession>A0A970B7E4</accession>
<organism evidence="1 2">
    <name type="scientific">Solimonas marina</name>
    <dbReference type="NCBI Taxonomy" id="2714601"/>
    <lineage>
        <taxon>Bacteria</taxon>
        <taxon>Pseudomonadati</taxon>
        <taxon>Pseudomonadota</taxon>
        <taxon>Gammaproteobacteria</taxon>
        <taxon>Nevskiales</taxon>
        <taxon>Nevskiaceae</taxon>
        <taxon>Solimonas</taxon>
    </lineage>
</organism>
<dbReference type="InterPro" id="IPR008257">
    <property type="entry name" value="Pept_M19"/>
</dbReference>
<gene>
    <name evidence="1" type="ORF">G7Y82_14720</name>
</gene>
<sequence>MSDYPVSLDDVIVCDMTFPQSPCGPLYTPDFAGAMRERLALGVTYTSITIASDEPTIDGAMRWLGEARAHIDEHPELYVMVERVADIERAKAEGKVAVNFHFQGTNALLGDLGLVEVYYRLGVKHMLMAYNSRNLVADGCHEDSDVGLSRYGRALVAEMNRVGMIVDVSHTGYRSSLDAIELSTKPVIFSHSNAKALWNHQRNITDDQARACAATGGVIGVNGVGLFLSEARFDNSPETIARHIDHFANLVGPQHVGFGLDSVHDIPYFLSNFAKAGKDRKYPVGGYLTSNKPAFAGPDVIAKVTSVLAGMGWRDADLKGVMGGNWLRVMKQVWG</sequence>
<dbReference type="GO" id="GO:0006508">
    <property type="term" value="P:proteolysis"/>
    <property type="evidence" value="ECO:0007669"/>
    <property type="project" value="InterPro"/>
</dbReference>
<dbReference type="Pfam" id="PF01244">
    <property type="entry name" value="Peptidase_M19"/>
    <property type="match status" value="1"/>
</dbReference>
<name>A0A970B7E4_9GAMM</name>
<reference evidence="1" key="1">
    <citation type="submission" date="2020-03" db="EMBL/GenBank/DDBJ databases">
        <title>Solimonas marina sp. nov., isolated from deep seawater of the Pacific Ocean.</title>
        <authorList>
            <person name="Liu X."/>
            <person name="Lai Q."/>
            <person name="Sun F."/>
            <person name="Gai Y."/>
            <person name="Li G."/>
            <person name="Shao Z."/>
        </authorList>
    </citation>
    <scope>NUCLEOTIDE SEQUENCE</scope>
    <source>
        <strain evidence="1">C16B3</strain>
    </source>
</reference>